<dbReference type="InterPro" id="IPR000228">
    <property type="entry name" value="RNA3'_term_phos_cyc"/>
</dbReference>
<dbReference type="InterPro" id="IPR020719">
    <property type="entry name" value="RNA3'_term_phos_cycl-like_CS"/>
</dbReference>
<dbReference type="Pfam" id="PF01137">
    <property type="entry name" value="RTC"/>
    <property type="match status" value="1"/>
</dbReference>
<gene>
    <name evidence="7" type="ORF">RD792_016871</name>
</gene>
<dbReference type="NCBIfam" id="TIGR03400">
    <property type="entry name" value="18S_RNA_Rcl1p"/>
    <property type="match status" value="1"/>
</dbReference>
<keyword evidence="8" id="KW-1185">Reference proteome</keyword>
<dbReference type="PROSITE" id="PS01287">
    <property type="entry name" value="RTC"/>
    <property type="match status" value="1"/>
</dbReference>
<evidence type="ECO:0000313" key="8">
    <source>
        <dbReference type="Proteomes" id="UP001291926"/>
    </source>
</evidence>
<sequence length="365" mass="40049">MRLRLLLSTISTTPVLIEDIRTDSTWPGLRPHEVSFLRLLEKISDDCVVEINETGTKLKYKPGIIMGGRHLVHDCGTSRSIGYFLEPLIVLGLFGKKPLNIRLRGITNDSKDPSVDTFRAATLPILKQFGVPSDGLQMKIESRGVPPHGGGEIILSIPIIQENLKAVNWIDEGMVKRIRGVTFSTRVSSQFENTMIHAARGIFNRLLPDVHIYTDHKAGDQAGKSPGYGISLFAETTSGCYISSDTAVSYARMEEEGEIDEEEKKELSPPEEVGEQIAATLLGEIEQGGVVDSTHQGLLFILCALCPQDVSKIRVGKLSPYGIQVLRNIRDFLGVKFVIKPDPSTGTVILKCVGCGLKNLSRKIS</sequence>
<proteinExistence type="inferred from homology"/>
<name>A0ABR0CKH2_9LAMI</name>
<evidence type="ECO:0000256" key="1">
    <source>
        <dbReference type="ARBA" id="ARBA00004604"/>
    </source>
</evidence>
<protein>
    <recommendedName>
        <fullName evidence="9">RNA 3'-terminal phosphate cyclase-like protein</fullName>
    </recommendedName>
</protein>
<dbReference type="InterPro" id="IPR037136">
    <property type="entry name" value="RNA3'_phos_cyclase_dom_sf"/>
</dbReference>
<dbReference type="Proteomes" id="UP001291926">
    <property type="component" value="Unassembled WGS sequence"/>
</dbReference>
<dbReference type="PANTHER" id="PTHR11096:SF1">
    <property type="entry name" value="RNA 3'-TERMINAL PHOSPHATE CYCLASE-LIKE PROTEIN"/>
    <property type="match status" value="1"/>
</dbReference>
<comment type="similarity">
    <text evidence="2">Belongs to the RNA 3'-terminal cyclase family. Type 2 subfamily.</text>
</comment>
<keyword evidence="3" id="KW-0690">Ribosome biogenesis</keyword>
<dbReference type="Gene3D" id="3.30.360.20">
    <property type="entry name" value="RNA 3'-terminal phosphate cyclase, insert domain"/>
    <property type="match status" value="1"/>
</dbReference>
<dbReference type="InterPro" id="IPR023797">
    <property type="entry name" value="RNA3'_phos_cyclase_dom"/>
</dbReference>
<evidence type="ECO:0000256" key="2">
    <source>
        <dbReference type="ARBA" id="ARBA00007089"/>
    </source>
</evidence>
<dbReference type="SUPFAM" id="SSF55205">
    <property type="entry name" value="EPT/RTPC-like"/>
    <property type="match status" value="1"/>
</dbReference>
<dbReference type="EMBL" id="JAYDYQ010002688">
    <property type="protein sequence ID" value="KAK4477633.1"/>
    <property type="molecule type" value="Genomic_DNA"/>
</dbReference>
<evidence type="ECO:0000259" key="5">
    <source>
        <dbReference type="Pfam" id="PF01137"/>
    </source>
</evidence>
<evidence type="ECO:0000313" key="7">
    <source>
        <dbReference type="EMBL" id="KAK4477633.1"/>
    </source>
</evidence>
<reference evidence="7 8" key="1">
    <citation type="journal article" date="2023" name="bioRxiv">
        <title>Genome report: Whole genome sequence and annotation of Penstemon davidsonii.</title>
        <authorList>
            <person name="Ostevik K.L."/>
            <person name="Alabady M."/>
            <person name="Zhang M."/>
            <person name="Rausher M.D."/>
        </authorList>
    </citation>
    <scope>NUCLEOTIDE SEQUENCE [LARGE SCALE GENOMIC DNA]</scope>
    <source>
        <strain evidence="7">DNT005</strain>
        <tissue evidence="7">Whole leaf</tissue>
    </source>
</reference>
<dbReference type="CDD" id="cd00875">
    <property type="entry name" value="RNA_Cyclase_Class_I"/>
    <property type="match status" value="1"/>
</dbReference>
<dbReference type="InterPro" id="IPR036553">
    <property type="entry name" value="RPTC_insert"/>
</dbReference>
<dbReference type="Pfam" id="PF05189">
    <property type="entry name" value="RTC_insert"/>
    <property type="match status" value="1"/>
</dbReference>
<feature type="domain" description="RNA 3'-terminal phosphate cyclase" evidence="5">
    <location>
        <begin position="1"/>
        <end position="339"/>
    </location>
</feature>
<evidence type="ECO:0000256" key="4">
    <source>
        <dbReference type="ARBA" id="ARBA00023242"/>
    </source>
</evidence>
<comment type="caution">
    <text evidence="7">The sequence shown here is derived from an EMBL/GenBank/DDBJ whole genome shotgun (WGS) entry which is preliminary data.</text>
</comment>
<evidence type="ECO:0000259" key="6">
    <source>
        <dbReference type="Pfam" id="PF05189"/>
    </source>
</evidence>
<dbReference type="Gene3D" id="3.65.10.20">
    <property type="entry name" value="RNA 3'-terminal phosphate cyclase domain"/>
    <property type="match status" value="1"/>
</dbReference>
<evidence type="ECO:0008006" key="9">
    <source>
        <dbReference type="Google" id="ProtNLM"/>
    </source>
</evidence>
<evidence type="ECO:0000256" key="3">
    <source>
        <dbReference type="ARBA" id="ARBA00022517"/>
    </source>
</evidence>
<comment type="subcellular location">
    <subcellularLocation>
        <location evidence="1">Nucleus</location>
        <location evidence="1">Nucleolus</location>
    </subcellularLocation>
</comment>
<organism evidence="7 8">
    <name type="scientific">Penstemon davidsonii</name>
    <dbReference type="NCBI Taxonomy" id="160366"/>
    <lineage>
        <taxon>Eukaryota</taxon>
        <taxon>Viridiplantae</taxon>
        <taxon>Streptophyta</taxon>
        <taxon>Embryophyta</taxon>
        <taxon>Tracheophyta</taxon>
        <taxon>Spermatophyta</taxon>
        <taxon>Magnoliopsida</taxon>
        <taxon>eudicotyledons</taxon>
        <taxon>Gunneridae</taxon>
        <taxon>Pentapetalae</taxon>
        <taxon>asterids</taxon>
        <taxon>lamiids</taxon>
        <taxon>Lamiales</taxon>
        <taxon>Plantaginaceae</taxon>
        <taxon>Cheloneae</taxon>
        <taxon>Penstemon</taxon>
    </lineage>
</organism>
<accession>A0ABR0CKH2</accession>
<dbReference type="PANTHER" id="PTHR11096">
    <property type="entry name" value="RNA 3' TERMINAL PHOSPHATE CYCLASE"/>
    <property type="match status" value="1"/>
</dbReference>
<dbReference type="InterPro" id="IPR013791">
    <property type="entry name" value="RNA3'-term_phos_cycl_insert"/>
</dbReference>
<dbReference type="InterPro" id="IPR016443">
    <property type="entry name" value="RNA3'_term_phos_cyc_type_2"/>
</dbReference>
<feature type="domain" description="RNA 3'-terminal phosphate cyclase insert" evidence="6">
    <location>
        <begin position="171"/>
        <end position="286"/>
    </location>
</feature>
<dbReference type="InterPro" id="IPR013792">
    <property type="entry name" value="RNA3'P_cycl/enolpyr_Trfase_a/b"/>
</dbReference>
<keyword evidence="4" id="KW-0539">Nucleus</keyword>